<evidence type="ECO:0000259" key="2">
    <source>
        <dbReference type="PROSITE" id="PS50943"/>
    </source>
</evidence>
<evidence type="ECO:0000313" key="3">
    <source>
        <dbReference type="EMBL" id="QLY81903.1"/>
    </source>
</evidence>
<dbReference type="PROSITE" id="PS50943">
    <property type="entry name" value="HTH_CROC1"/>
    <property type="match status" value="1"/>
</dbReference>
<keyword evidence="1" id="KW-0238">DNA-binding</keyword>
<dbReference type="InterPro" id="IPR010982">
    <property type="entry name" value="Lambda_DNA-bd_dom_sf"/>
</dbReference>
<dbReference type="Gene3D" id="1.10.260.40">
    <property type="entry name" value="lambda repressor-like DNA-binding domains"/>
    <property type="match status" value="1"/>
</dbReference>
<dbReference type="RefSeq" id="WP_181603401.1">
    <property type="nucleotide sequence ID" value="NZ_CP059378.1"/>
</dbReference>
<dbReference type="AlphaFoldDB" id="A0A7D6ZT43"/>
<dbReference type="SUPFAM" id="SSF47413">
    <property type="entry name" value="lambda repressor-like DNA-binding domains"/>
    <property type="match status" value="1"/>
</dbReference>
<name>A0A7D6ZT43_9CLOT</name>
<proteinExistence type="predicted"/>
<dbReference type="KEGG" id="cint:HZF06_10055"/>
<gene>
    <name evidence="3" type="ORF">HZF06_10055</name>
</gene>
<reference evidence="3 4" key="1">
    <citation type="submission" date="2020-07" db="EMBL/GenBank/DDBJ databases">
        <title>Electron transfer.</title>
        <authorList>
            <person name="Huang L."/>
            <person name="Liu X."/>
            <person name="Zhou S."/>
        </authorList>
    </citation>
    <scope>NUCLEOTIDE SEQUENCE [LARGE SCALE GENOMIC DNA]</scope>
    <source>
        <strain evidence="3 4">Lx1</strain>
    </source>
</reference>
<dbReference type="InterPro" id="IPR001387">
    <property type="entry name" value="Cro/C1-type_HTH"/>
</dbReference>
<feature type="domain" description="HTH cro/C1-type" evidence="2">
    <location>
        <begin position="6"/>
        <end position="60"/>
    </location>
</feature>
<evidence type="ECO:0000256" key="1">
    <source>
        <dbReference type="ARBA" id="ARBA00023125"/>
    </source>
</evidence>
<dbReference type="SMART" id="SM00530">
    <property type="entry name" value="HTH_XRE"/>
    <property type="match status" value="1"/>
</dbReference>
<dbReference type="Pfam" id="PF01381">
    <property type="entry name" value="HTH_3"/>
    <property type="match status" value="1"/>
</dbReference>
<evidence type="ECO:0000313" key="4">
    <source>
        <dbReference type="Proteomes" id="UP000512286"/>
    </source>
</evidence>
<dbReference type="GO" id="GO:0003677">
    <property type="term" value="F:DNA binding"/>
    <property type="evidence" value="ECO:0007669"/>
    <property type="project" value="UniProtKB-KW"/>
</dbReference>
<accession>A0A7D6ZT43</accession>
<organism evidence="3 4">
    <name type="scientific">Clostridium intestinale</name>
    <dbReference type="NCBI Taxonomy" id="36845"/>
    <lineage>
        <taxon>Bacteria</taxon>
        <taxon>Bacillati</taxon>
        <taxon>Bacillota</taxon>
        <taxon>Clostridia</taxon>
        <taxon>Eubacteriales</taxon>
        <taxon>Clostridiaceae</taxon>
        <taxon>Clostridium</taxon>
    </lineage>
</organism>
<dbReference type="Proteomes" id="UP000512286">
    <property type="component" value="Chromosome"/>
</dbReference>
<sequence>MFDIRLKELRSEKDILQKDVAKYLNITTSAYGFYEQGKRVPDIEIINKLADFFNVSTDYLLGKSDIKEPAEKILEKNKENEYTIALHNNNGYDEELPEEARKEIDNFIEYVRQKYGKKE</sequence>
<dbReference type="CDD" id="cd00093">
    <property type="entry name" value="HTH_XRE"/>
    <property type="match status" value="1"/>
</dbReference>
<protein>
    <submittedName>
        <fullName evidence="3">Helix-turn-helix transcriptional regulator</fullName>
    </submittedName>
</protein>
<dbReference type="PANTHER" id="PTHR46558:SF11">
    <property type="entry name" value="HTH-TYPE TRANSCRIPTIONAL REGULATOR XRE"/>
    <property type="match status" value="1"/>
</dbReference>
<dbReference type="EMBL" id="CP059378">
    <property type="protein sequence ID" value="QLY81903.1"/>
    <property type="molecule type" value="Genomic_DNA"/>
</dbReference>
<dbReference type="PANTHER" id="PTHR46558">
    <property type="entry name" value="TRACRIPTIONAL REGULATORY PROTEIN-RELATED-RELATED"/>
    <property type="match status" value="1"/>
</dbReference>